<accession>G3A9D1</accession>
<name>G3A9D1_9RALS</name>
<evidence type="ECO:0000313" key="1">
    <source>
        <dbReference type="EMBL" id="CCA87883.1"/>
    </source>
</evidence>
<protein>
    <submittedName>
        <fullName evidence="1">Uncharacterized protein</fullName>
    </submittedName>
</protein>
<sequence length="59" mass="6262">MGRFAEMPTALLPASAPLMLVAMRVWDPAAFRALRRPAQARSAASGLLNHTGSDAQESP</sequence>
<organism evidence="1">
    <name type="scientific">Ralstonia syzygii R24</name>
    <dbReference type="NCBI Taxonomy" id="907261"/>
    <lineage>
        <taxon>Bacteria</taxon>
        <taxon>Pseudomonadati</taxon>
        <taxon>Pseudomonadota</taxon>
        <taxon>Betaproteobacteria</taxon>
        <taxon>Burkholderiales</taxon>
        <taxon>Burkholderiaceae</taxon>
        <taxon>Ralstonia</taxon>
        <taxon>Ralstonia solanacearum species complex</taxon>
    </lineage>
</organism>
<reference evidence="1" key="2">
    <citation type="submission" date="2011-04" db="EMBL/GenBank/DDBJ databases">
        <authorList>
            <person name="Genoscope - CEA"/>
        </authorList>
    </citation>
    <scope>NUCLEOTIDE SEQUENCE</scope>
    <source>
        <strain evidence="1">R24</strain>
    </source>
</reference>
<dbReference type="EMBL" id="FR854090">
    <property type="protein sequence ID" value="CCA87883.1"/>
    <property type="molecule type" value="Genomic_DNA"/>
</dbReference>
<reference evidence="1" key="1">
    <citation type="journal article" date="2011" name="PLoS ONE">
        <title>Ralstonia syzygii, the Blood Disease Bacterium and some Asian R. solanacearum strains form a single genomic species despite divergent lifestyles.</title>
        <authorList>
            <person name="Remenant B."/>
            <person name="de Cambiaire J.C."/>
            <person name="Cellier G."/>
            <person name="Jacobs J.M."/>
            <person name="Mangenot S."/>
            <person name="Barbe V."/>
            <person name="Lajus A."/>
            <person name="Vallenet D."/>
            <person name="Medigue C."/>
            <person name="Fegan M."/>
            <person name="Allen C."/>
            <person name="Prior P."/>
        </authorList>
    </citation>
    <scope>NUCLEOTIDE SEQUENCE</scope>
    <source>
        <strain evidence="1">R24</strain>
    </source>
</reference>
<dbReference type="AlphaFoldDB" id="G3A9D1"/>
<gene>
    <name evidence="1" type="ORF">RALSY_mp10408</name>
</gene>
<proteinExistence type="predicted"/>